<dbReference type="AlphaFoldDB" id="A0A7W2HKN6"/>
<dbReference type="Proteomes" id="UP000586976">
    <property type="component" value="Unassembled WGS sequence"/>
</dbReference>
<feature type="compositionally biased region" description="Basic and acidic residues" evidence="1">
    <location>
        <begin position="85"/>
        <end position="98"/>
    </location>
</feature>
<organism evidence="2 3">
    <name type="scientific">Streptomyces himalayensis subsp. aureolus</name>
    <dbReference type="NCBI Taxonomy" id="2758039"/>
    <lineage>
        <taxon>Bacteria</taxon>
        <taxon>Bacillati</taxon>
        <taxon>Actinomycetota</taxon>
        <taxon>Actinomycetes</taxon>
        <taxon>Kitasatosporales</taxon>
        <taxon>Streptomycetaceae</taxon>
        <taxon>Streptomyces</taxon>
        <taxon>Streptomyces himalayensis</taxon>
    </lineage>
</organism>
<dbReference type="GO" id="GO:0004803">
    <property type="term" value="F:transposase activity"/>
    <property type="evidence" value="ECO:0007669"/>
    <property type="project" value="InterPro"/>
</dbReference>
<accession>A0A7W2HKN6</accession>
<reference evidence="2 3" key="1">
    <citation type="submission" date="2020-07" db="EMBL/GenBank/DDBJ databases">
        <title>Streptomyces isolated from Indian soil.</title>
        <authorList>
            <person name="Mandal S."/>
            <person name="Maiti P.K."/>
        </authorList>
    </citation>
    <scope>NUCLEOTIDE SEQUENCE [LARGE SCALE GENOMIC DNA]</scope>
    <source>
        <strain evidence="2 3">PSKA54</strain>
    </source>
</reference>
<dbReference type="PANTHER" id="PTHR33215:SF13">
    <property type="entry name" value="PROTEIN DISTAL ANTENNA"/>
    <property type="match status" value="1"/>
</dbReference>
<dbReference type="SUPFAM" id="SSF46689">
    <property type="entry name" value="Homeodomain-like"/>
    <property type="match status" value="1"/>
</dbReference>
<comment type="caution">
    <text evidence="2">The sequence shown here is derived from an EMBL/GenBank/DDBJ whole genome shotgun (WGS) entry which is preliminary data.</text>
</comment>
<dbReference type="InterPro" id="IPR009057">
    <property type="entry name" value="Homeodomain-like_sf"/>
</dbReference>
<dbReference type="Pfam" id="PF01527">
    <property type="entry name" value="HTH_Tnp_1"/>
    <property type="match status" value="1"/>
</dbReference>
<feature type="region of interest" description="Disordered" evidence="1">
    <location>
        <begin position="52"/>
        <end position="104"/>
    </location>
</feature>
<dbReference type="PANTHER" id="PTHR33215">
    <property type="entry name" value="PROTEIN DISTAL ANTENNA"/>
    <property type="match status" value="1"/>
</dbReference>
<sequence>MKHYPPEFKADAVALYQSRPGATIRSVAADLGVNPETLRNWVRAAGASRPRGRRVGTRCWSKPAPGTPGGDTRRAAHCAGGGERGPAHEGPRAGRGTRDPAQGSEVFRRGDALVNRFQFVADHQRRFGVKRLCTILGIARSGFYYWRRTAAARAARQTADAKLAARIRAVHRDSDGTYGVPRITAELEPPVDDPPCAVQRFHPSLTDRLVPWAG</sequence>
<dbReference type="InterPro" id="IPR051839">
    <property type="entry name" value="RD_transcriptional_regulator"/>
</dbReference>
<gene>
    <name evidence="2" type="ORF">H1V43_40005</name>
</gene>
<dbReference type="InterPro" id="IPR002514">
    <property type="entry name" value="Transposase_8"/>
</dbReference>
<evidence type="ECO:0000313" key="3">
    <source>
        <dbReference type="Proteomes" id="UP000586976"/>
    </source>
</evidence>
<evidence type="ECO:0000313" key="2">
    <source>
        <dbReference type="EMBL" id="MBA4867345.1"/>
    </source>
</evidence>
<dbReference type="Gene3D" id="1.10.10.60">
    <property type="entry name" value="Homeodomain-like"/>
    <property type="match status" value="1"/>
</dbReference>
<proteinExistence type="predicted"/>
<dbReference type="GO" id="GO:0003677">
    <property type="term" value="F:DNA binding"/>
    <property type="evidence" value="ECO:0007669"/>
    <property type="project" value="InterPro"/>
</dbReference>
<protein>
    <submittedName>
        <fullName evidence="2">Transposase</fullName>
    </submittedName>
</protein>
<dbReference type="EMBL" id="JACEQY010000135">
    <property type="protein sequence ID" value="MBA4867345.1"/>
    <property type="molecule type" value="Genomic_DNA"/>
</dbReference>
<evidence type="ECO:0000256" key="1">
    <source>
        <dbReference type="SAM" id="MobiDB-lite"/>
    </source>
</evidence>
<keyword evidence="3" id="KW-1185">Reference proteome</keyword>
<dbReference type="GO" id="GO:0006313">
    <property type="term" value="P:DNA transposition"/>
    <property type="evidence" value="ECO:0007669"/>
    <property type="project" value="InterPro"/>
</dbReference>
<name>A0A7W2HKN6_9ACTN</name>